<dbReference type="EMBL" id="MNCJ02000332">
    <property type="protein sequence ID" value="KAF5757818.1"/>
    <property type="molecule type" value="Genomic_DNA"/>
</dbReference>
<feature type="region of interest" description="Disordered" evidence="1">
    <location>
        <begin position="1"/>
        <end position="42"/>
    </location>
</feature>
<feature type="compositionally biased region" description="Polar residues" evidence="1">
    <location>
        <begin position="31"/>
        <end position="42"/>
    </location>
</feature>
<dbReference type="Proteomes" id="UP000215914">
    <property type="component" value="Unassembled WGS sequence"/>
</dbReference>
<name>A0A9K3DNC7_HELAN</name>
<reference evidence="2" key="1">
    <citation type="journal article" date="2017" name="Nature">
        <title>The sunflower genome provides insights into oil metabolism, flowering and Asterid evolution.</title>
        <authorList>
            <person name="Badouin H."/>
            <person name="Gouzy J."/>
            <person name="Grassa C.J."/>
            <person name="Murat F."/>
            <person name="Staton S.E."/>
            <person name="Cottret L."/>
            <person name="Lelandais-Briere C."/>
            <person name="Owens G.L."/>
            <person name="Carrere S."/>
            <person name="Mayjonade B."/>
            <person name="Legrand L."/>
            <person name="Gill N."/>
            <person name="Kane N.C."/>
            <person name="Bowers J.E."/>
            <person name="Hubner S."/>
            <person name="Bellec A."/>
            <person name="Berard A."/>
            <person name="Berges H."/>
            <person name="Blanchet N."/>
            <person name="Boniface M.C."/>
            <person name="Brunel D."/>
            <person name="Catrice O."/>
            <person name="Chaidir N."/>
            <person name="Claudel C."/>
            <person name="Donnadieu C."/>
            <person name="Faraut T."/>
            <person name="Fievet G."/>
            <person name="Helmstetter N."/>
            <person name="King M."/>
            <person name="Knapp S.J."/>
            <person name="Lai Z."/>
            <person name="Le Paslier M.C."/>
            <person name="Lippi Y."/>
            <person name="Lorenzon L."/>
            <person name="Mandel J.R."/>
            <person name="Marage G."/>
            <person name="Marchand G."/>
            <person name="Marquand E."/>
            <person name="Bret-Mestries E."/>
            <person name="Morien E."/>
            <person name="Nambeesan S."/>
            <person name="Nguyen T."/>
            <person name="Pegot-Espagnet P."/>
            <person name="Pouilly N."/>
            <person name="Raftis F."/>
            <person name="Sallet E."/>
            <person name="Schiex T."/>
            <person name="Thomas J."/>
            <person name="Vandecasteele C."/>
            <person name="Vares D."/>
            <person name="Vear F."/>
            <person name="Vautrin S."/>
            <person name="Crespi M."/>
            <person name="Mangin B."/>
            <person name="Burke J.M."/>
            <person name="Salse J."/>
            <person name="Munos S."/>
            <person name="Vincourt P."/>
            <person name="Rieseberg L.H."/>
            <person name="Langlade N.B."/>
        </authorList>
    </citation>
    <scope>NUCLEOTIDE SEQUENCE</scope>
    <source>
        <tissue evidence="2">Leaves</tissue>
    </source>
</reference>
<proteinExistence type="predicted"/>
<reference evidence="2" key="2">
    <citation type="submission" date="2020-06" db="EMBL/GenBank/DDBJ databases">
        <title>Helianthus annuus Genome sequencing and assembly Release 2.</title>
        <authorList>
            <person name="Gouzy J."/>
            <person name="Langlade N."/>
            <person name="Munos S."/>
        </authorList>
    </citation>
    <scope>NUCLEOTIDE SEQUENCE</scope>
    <source>
        <tissue evidence="2">Leaves</tissue>
    </source>
</reference>
<accession>A0A9K3DNC7</accession>
<evidence type="ECO:0000313" key="2">
    <source>
        <dbReference type="EMBL" id="KAF5757818.1"/>
    </source>
</evidence>
<comment type="caution">
    <text evidence="2">The sequence shown here is derived from an EMBL/GenBank/DDBJ whole genome shotgun (WGS) entry which is preliminary data.</text>
</comment>
<keyword evidence="3" id="KW-1185">Reference proteome</keyword>
<organism evidence="2 3">
    <name type="scientific">Helianthus annuus</name>
    <name type="common">Common sunflower</name>
    <dbReference type="NCBI Taxonomy" id="4232"/>
    <lineage>
        <taxon>Eukaryota</taxon>
        <taxon>Viridiplantae</taxon>
        <taxon>Streptophyta</taxon>
        <taxon>Embryophyta</taxon>
        <taxon>Tracheophyta</taxon>
        <taxon>Spermatophyta</taxon>
        <taxon>Magnoliopsida</taxon>
        <taxon>eudicotyledons</taxon>
        <taxon>Gunneridae</taxon>
        <taxon>Pentapetalae</taxon>
        <taxon>asterids</taxon>
        <taxon>campanulids</taxon>
        <taxon>Asterales</taxon>
        <taxon>Asteraceae</taxon>
        <taxon>Asteroideae</taxon>
        <taxon>Heliantheae alliance</taxon>
        <taxon>Heliantheae</taxon>
        <taxon>Helianthus</taxon>
    </lineage>
</organism>
<evidence type="ECO:0000313" key="3">
    <source>
        <dbReference type="Proteomes" id="UP000215914"/>
    </source>
</evidence>
<gene>
    <name evidence="2" type="ORF">HanXRQr2_Chr17g0831261</name>
</gene>
<sequence>MTHSSEQNIVSSNCLIDQTVQPPGDQHQDTNDQIVVSPTRSS</sequence>
<protein>
    <submittedName>
        <fullName evidence="2">Uncharacterized protein</fullName>
    </submittedName>
</protein>
<dbReference type="Gramene" id="mRNA:HanXRQr2_Chr17g0831261">
    <property type="protein sequence ID" value="mRNA:HanXRQr2_Chr17g0831261"/>
    <property type="gene ID" value="HanXRQr2_Chr17g0831261"/>
</dbReference>
<dbReference type="AlphaFoldDB" id="A0A9K3DNC7"/>
<feature type="compositionally biased region" description="Polar residues" evidence="1">
    <location>
        <begin position="1"/>
        <end position="21"/>
    </location>
</feature>
<evidence type="ECO:0000256" key="1">
    <source>
        <dbReference type="SAM" id="MobiDB-lite"/>
    </source>
</evidence>